<keyword evidence="3" id="KW-1185">Reference proteome</keyword>
<reference evidence="2" key="4">
    <citation type="submission" date="2019-03" db="UniProtKB">
        <authorList>
            <consortium name="EnsemblPlants"/>
        </authorList>
    </citation>
    <scope>IDENTIFICATION</scope>
</reference>
<reference evidence="2" key="3">
    <citation type="journal article" date="2017" name="Nature">
        <title>Genome sequence of the progenitor of the wheat D genome Aegilops tauschii.</title>
        <authorList>
            <person name="Luo M.C."/>
            <person name="Gu Y.Q."/>
            <person name="Puiu D."/>
            <person name="Wang H."/>
            <person name="Twardziok S.O."/>
            <person name="Deal K.R."/>
            <person name="Huo N."/>
            <person name="Zhu T."/>
            <person name="Wang L."/>
            <person name="Wang Y."/>
            <person name="McGuire P.E."/>
            <person name="Liu S."/>
            <person name="Long H."/>
            <person name="Ramasamy R.K."/>
            <person name="Rodriguez J.C."/>
            <person name="Van S.L."/>
            <person name="Yuan L."/>
            <person name="Wang Z."/>
            <person name="Xia Z."/>
            <person name="Xiao L."/>
            <person name="Anderson O.D."/>
            <person name="Ouyang S."/>
            <person name="Liang Y."/>
            <person name="Zimin A.V."/>
            <person name="Pertea G."/>
            <person name="Qi P."/>
            <person name="Bennetzen J.L."/>
            <person name="Dai X."/>
            <person name="Dawson M.W."/>
            <person name="Muller H.G."/>
            <person name="Kugler K."/>
            <person name="Rivarola-Duarte L."/>
            <person name="Spannagl M."/>
            <person name="Mayer K.F.X."/>
            <person name="Lu F.H."/>
            <person name="Bevan M.W."/>
            <person name="Leroy P."/>
            <person name="Li P."/>
            <person name="You F.M."/>
            <person name="Sun Q."/>
            <person name="Liu Z."/>
            <person name="Lyons E."/>
            <person name="Wicker T."/>
            <person name="Salzberg S.L."/>
            <person name="Devos K.M."/>
            <person name="Dvorak J."/>
        </authorList>
    </citation>
    <scope>NUCLEOTIDE SEQUENCE [LARGE SCALE GENOMIC DNA]</scope>
    <source>
        <strain evidence="2">cv. AL8/78</strain>
    </source>
</reference>
<organism evidence="2 3">
    <name type="scientific">Aegilops tauschii subsp. strangulata</name>
    <name type="common">Goatgrass</name>
    <dbReference type="NCBI Taxonomy" id="200361"/>
    <lineage>
        <taxon>Eukaryota</taxon>
        <taxon>Viridiplantae</taxon>
        <taxon>Streptophyta</taxon>
        <taxon>Embryophyta</taxon>
        <taxon>Tracheophyta</taxon>
        <taxon>Spermatophyta</taxon>
        <taxon>Magnoliopsida</taxon>
        <taxon>Liliopsida</taxon>
        <taxon>Poales</taxon>
        <taxon>Poaceae</taxon>
        <taxon>BOP clade</taxon>
        <taxon>Pooideae</taxon>
        <taxon>Triticodae</taxon>
        <taxon>Triticeae</taxon>
        <taxon>Triticinae</taxon>
        <taxon>Aegilops</taxon>
    </lineage>
</organism>
<evidence type="ECO:0008006" key="4">
    <source>
        <dbReference type="Google" id="ProtNLM"/>
    </source>
</evidence>
<dbReference type="Pfam" id="PF14009">
    <property type="entry name" value="PADRE"/>
    <property type="match status" value="1"/>
</dbReference>
<dbReference type="AlphaFoldDB" id="A0A453KRJ2"/>
<evidence type="ECO:0000256" key="1">
    <source>
        <dbReference type="SAM" id="MobiDB-lite"/>
    </source>
</evidence>
<dbReference type="Gramene" id="AET5Gv20489200.7">
    <property type="protein sequence ID" value="AET5Gv20489200.7"/>
    <property type="gene ID" value="AET5Gv20489200"/>
</dbReference>
<dbReference type="InterPro" id="IPR025322">
    <property type="entry name" value="PADRE_dom"/>
</dbReference>
<feature type="compositionally biased region" description="Basic and acidic residues" evidence="1">
    <location>
        <begin position="121"/>
        <end position="132"/>
    </location>
</feature>
<protein>
    <recommendedName>
        <fullName evidence="4">DUF4228 domain-containing protein</fullName>
    </recommendedName>
</protein>
<sequence length="202" mass="21232">MGNCQAAEAAEVIVQHPGGKVERLYWPTPAAEVMKTNPGHYVALVILRLSPDDKAAAGDEAAAAAAVAGAGAAAKITRVKLLKPKDVLHLGQVYRLITAQEVTKALRARKNDKMRRCEAIKQQHDQLRRGDGAEQGASDKPQDANANAKQRGEKDRHRGSGGAQPAGGGRGRHWRPSLQSISEAAAGQSSSTSSSISESTAS</sequence>
<evidence type="ECO:0000313" key="3">
    <source>
        <dbReference type="Proteomes" id="UP000015105"/>
    </source>
</evidence>
<feature type="compositionally biased region" description="Gly residues" evidence="1">
    <location>
        <begin position="160"/>
        <end position="169"/>
    </location>
</feature>
<accession>A0A453KRJ2</accession>
<reference evidence="3" key="1">
    <citation type="journal article" date="2014" name="Science">
        <title>Ancient hybridizations among the ancestral genomes of bread wheat.</title>
        <authorList>
            <consortium name="International Wheat Genome Sequencing Consortium,"/>
            <person name="Marcussen T."/>
            <person name="Sandve S.R."/>
            <person name="Heier L."/>
            <person name="Spannagl M."/>
            <person name="Pfeifer M."/>
            <person name="Jakobsen K.S."/>
            <person name="Wulff B.B."/>
            <person name="Steuernagel B."/>
            <person name="Mayer K.F."/>
            <person name="Olsen O.A."/>
        </authorList>
    </citation>
    <scope>NUCLEOTIDE SEQUENCE [LARGE SCALE GENOMIC DNA]</scope>
    <source>
        <strain evidence="3">cv. AL8/78</strain>
    </source>
</reference>
<name>A0A453KRJ2_AEGTS</name>
<reference evidence="2" key="5">
    <citation type="journal article" date="2021" name="G3 (Bethesda)">
        <title>Aegilops tauschii genome assembly Aet v5.0 features greater sequence contiguity and improved annotation.</title>
        <authorList>
            <person name="Wang L."/>
            <person name="Zhu T."/>
            <person name="Rodriguez J.C."/>
            <person name="Deal K.R."/>
            <person name="Dubcovsky J."/>
            <person name="McGuire P.E."/>
            <person name="Lux T."/>
            <person name="Spannagl M."/>
            <person name="Mayer K.F.X."/>
            <person name="Baldrich P."/>
            <person name="Meyers B.C."/>
            <person name="Huo N."/>
            <person name="Gu Y.Q."/>
            <person name="Zhou H."/>
            <person name="Devos K.M."/>
            <person name="Bennetzen J.L."/>
            <person name="Unver T."/>
            <person name="Budak H."/>
            <person name="Gulick P.J."/>
            <person name="Galiba G."/>
            <person name="Kalapos B."/>
            <person name="Nelson D.R."/>
            <person name="Li P."/>
            <person name="You F.M."/>
            <person name="Luo M.C."/>
            <person name="Dvorak J."/>
        </authorList>
    </citation>
    <scope>NUCLEOTIDE SEQUENCE [LARGE SCALE GENOMIC DNA]</scope>
    <source>
        <strain evidence="2">cv. AL8/78</strain>
    </source>
</reference>
<dbReference type="EnsemblPlants" id="AET5Gv20489200.7">
    <property type="protein sequence ID" value="AET5Gv20489200.7"/>
    <property type="gene ID" value="AET5Gv20489200"/>
</dbReference>
<feature type="region of interest" description="Disordered" evidence="1">
    <location>
        <begin position="121"/>
        <end position="202"/>
    </location>
</feature>
<dbReference type="Proteomes" id="UP000015105">
    <property type="component" value="Chromosome 5D"/>
</dbReference>
<feature type="compositionally biased region" description="Low complexity" evidence="1">
    <location>
        <begin position="182"/>
        <end position="202"/>
    </location>
</feature>
<proteinExistence type="predicted"/>
<dbReference type="PANTHER" id="PTHR33413:SF35">
    <property type="entry name" value="OS09G0381600 PROTEIN"/>
    <property type="match status" value="1"/>
</dbReference>
<dbReference type="STRING" id="200361.A0A453KRJ2"/>
<dbReference type="PANTHER" id="PTHR33413">
    <property type="entry name" value="EXPRESSED PROTEIN"/>
    <property type="match status" value="1"/>
</dbReference>
<reference evidence="3" key="2">
    <citation type="journal article" date="2017" name="Nat. Plants">
        <title>The Aegilops tauschii genome reveals multiple impacts of transposons.</title>
        <authorList>
            <person name="Zhao G."/>
            <person name="Zou C."/>
            <person name="Li K."/>
            <person name="Wang K."/>
            <person name="Li T."/>
            <person name="Gao L."/>
            <person name="Zhang X."/>
            <person name="Wang H."/>
            <person name="Yang Z."/>
            <person name="Liu X."/>
            <person name="Jiang W."/>
            <person name="Mao L."/>
            <person name="Kong X."/>
            <person name="Jiao Y."/>
            <person name="Jia J."/>
        </authorList>
    </citation>
    <scope>NUCLEOTIDE SEQUENCE [LARGE SCALE GENOMIC DNA]</scope>
    <source>
        <strain evidence="3">cv. AL8/78</strain>
    </source>
</reference>
<evidence type="ECO:0000313" key="2">
    <source>
        <dbReference type="EnsemblPlants" id="AET5Gv20489200.7"/>
    </source>
</evidence>